<comment type="similarity">
    <text evidence="4">Belongs to the SIMIBI class G3E GTPase family. ZNG1 subfamily.</text>
</comment>
<dbReference type="RefSeq" id="XP_001421634.1">
    <property type="nucleotide sequence ID" value="XM_001421597.1"/>
</dbReference>
<dbReference type="PANTHER" id="PTHR13748:SF62">
    <property type="entry name" value="COBW DOMAIN-CONTAINING PROTEIN"/>
    <property type="match status" value="1"/>
</dbReference>
<dbReference type="OrthoDB" id="258627at2759"/>
<comment type="catalytic activity">
    <reaction evidence="5">
        <text>GTP + H2O = GDP + phosphate + H(+)</text>
        <dbReference type="Rhea" id="RHEA:19669"/>
        <dbReference type="ChEBI" id="CHEBI:15377"/>
        <dbReference type="ChEBI" id="CHEBI:15378"/>
        <dbReference type="ChEBI" id="CHEBI:37565"/>
        <dbReference type="ChEBI" id="CHEBI:43474"/>
        <dbReference type="ChEBI" id="CHEBI:58189"/>
    </reaction>
    <physiologicalReaction direction="left-to-right" evidence="5">
        <dbReference type="Rhea" id="RHEA:19670"/>
    </physiologicalReaction>
</comment>
<dbReference type="Pfam" id="PF02492">
    <property type="entry name" value="cobW"/>
    <property type="match status" value="1"/>
</dbReference>
<evidence type="ECO:0000256" key="1">
    <source>
        <dbReference type="ARBA" id="ARBA00022741"/>
    </source>
</evidence>
<dbReference type="InterPro" id="IPR051316">
    <property type="entry name" value="Zinc-reg_GTPase_activator"/>
</dbReference>
<dbReference type="GO" id="GO:0016787">
    <property type="term" value="F:hydrolase activity"/>
    <property type="evidence" value="ECO:0007669"/>
    <property type="project" value="UniProtKB-KW"/>
</dbReference>
<dbReference type="Gramene" id="ABO99927">
    <property type="protein sequence ID" value="ABO99927"/>
    <property type="gene ID" value="OSTLU_40657"/>
</dbReference>
<dbReference type="Gene3D" id="3.30.1220.10">
    <property type="entry name" value="CobW-like, C-terminal domain"/>
    <property type="match status" value="1"/>
</dbReference>
<dbReference type="STRING" id="436017.A4S8J6"/>
<dbReference type="GO" id="GO:0005737">
    <property type="term" value="C:cytoplasm"/>
    <property type="evidence" value="ECO:0007669"/>
    <property type="project" value="TreeGrafter"/>
</dbReference>
<dbReference type="SUPFAM" id="SSF52540">
    <property type="entry name" value="P-loop containing nucleoside triphosphate hydrolases"/>
    <property type="match status" value="1"/>
</dbReference>
<dbReference type="InterPro" id="IPR011629">
    <property type="entry name" value="CobW-like_C"/>
</dbReference>
<evidence type="ECO:0000256" key="2">
    <source>
        <dbReference type="ARBA" id="ARBA00022801"/>
    </source>
</evidence>
<name>A4S8J6_OSTLU</name>
<dbReference type="GeneID" id="5005743"/>
<organism evidence="7 8">
    <name type="scientific">Ostreococcus lucimarinus (strain CCE9901)</name>
    <dbReference type="NCBI Taxonomy" id="436017"/>
    <lineage>
        <taxon>Eukaryota</taxon>
        <taxon>Viridiplantae</taxon>
        <taxon>Chlorophyta</taxon>
        <taxon>Mamiellophyceae</taxon>
        <taxon>Mamiellales</taxon>
        <taxon>Bathycoccaceae</taxon>
        <taxon>Ostreococcus</taxon>
    </lineage>
</organism>
<dbReference type="eggNOG" id="KOG2743">
    <property type="taxonomic scope" value="Eukaryota"/>
</dbReference>
<keyword evidence="3" id="KW-0143">Chaperone</keyword>
<evidence type="ECO:0000313" key="8">
    <source>
        <dbReference type="Proteomes" id="UP000001568"/>
    </source>
</evidence>
<proteinExistence type="inferred from homology"/>
<dbReference type="AlphaFoldDB" id="A4S8J6"/>
<dbReference type="InterPro" id="IPR003495">
    <property type="entry name" value="CobW/HypB/UreG_nucleotide-bd"/>
</dbReference>
<dbReference type="SMART" id="SM00833">
    <property type="entry name" value="CobW_C"/>
    <property type="match status" value="1"/>
</dbReference>
<evidence type="ECO:0000256" key="3">
    <source>
        <dbReference type="ARBA" id="ARBA00023186"/>
    </source>
</evidence>
<dbReference type="CDD" id="cd03112">
    <property type="entry name" value="CobW-like"/>
    <property type="match status" value="1"/>
</dbReference>
<protein>
    <recommendedName>
        <fullName evidence="6">CobW C-terminal domain-containing protein</fullName>
    </recommendedName>
</protein>
<feature type="domain" description="CobW C-terminal" evidence="6">
    <location>
        <begin position="239"/>
        <end position="334"/>
    </location>
</feature>
<dbReference type="EMBL" id="CP000595">
    <property type="protein sequence ID" value="ABO99927.1"/>
    <property type="molecule type" value="Genomic_DNA"/>
</dbReference>
<dbReference type="PANTHER" id="PTHR13748">
    <property type="entry name" value="COBW-RELATED"/>
    <property type="match status" value="1"/>
</dbReference>
<dbReference type="GO" id="GO:0000166">
    <property type="term" value="F:nucleotide binding"/>
    <property type="evidence" value="ECO:0007669"/>
    <property type="project" value="UniProtKB-KW"/>
</dbReference>
<dbReference type="OMA" id="KHVFQGV"/>
<keyword evidence="2" id="KW-0378">Hydrolase</keyword>
<dbReference type="InterPro" id="IPR036627">
    <property type="entry name" value="CobW-likC_sf"/>
</dbReference>
<dbReference type="Proteomes" id="UP000001568">
    <property type="component" value="Chromosome 15"/>
</dbReference>
<dbReference type="Pfam" id="PF07683">
    <property type="entry name" value="CobW_C"/>
    <property type="match status" value="1"/>
</dbReference>
<dbReference type="Gene3D" id="3.40.50.300">
    <property type="entry name" value="P-loop containing nucleotide triphosphate hydrolases"/>
    <property type="match status" value="1"/>
</dbReference>
<sequence length="404" mass="44693">MADEQDQTSRVPVTILTGFLGSGKTTLLNEILESETHGLRFAVIENEFGEVGVDERILSEKADEEIIEVMNGCICCTVRGDLVVALKKLYSKIAQFDAVIIETTGLADPAPVAQTFFVDDDIREKFVLDGIITVTDAKHILTRLDDEKPEGVENEAAEQVAFADRILLNKTDLVSEDELETITGRIKQINPSADIFRCQYSKVDPKNLIGINSFSLEKTLKMDPEFLNTEGEHEHDPTVSSTSTKFSGHLNINKLERWIGEIIQTMGADLFRYKGVLSVAGMDQKFVFQGVGMLFSGGFVDAKWGADEERECRFVFIGKNLDKDALINGFMDCKCSSKLRFKVGDAVLAQVGAADNDGYCRGTVRKTWDSGNPYQIELEDGKKTKVWGPVDEDEFVKASLSATA</sequence>
<dbReference type="SUPFAM" id="SSF90002">
    <property type="entry name" value="Hypothetical protein YjiA, C-terminal domain"/>
    <property type="match status" value="1"/>
</dbReference>
<dbReference type="KEGG" id="olu:OSTLU_40657"/>
<keyword evidence="1" id="KW-0547">Nucleotide-binding</keyword>
<evidence type="ECO:0000259" key="6">
    <source>
        <dbReference type="SMART" id="SM00833"/>
    </source>
</evidence>
<evidence type="ECO:0000256" key="5">
    <source>
        <dbReference type="ARBA" id="ARBA00049117"/>
    </source>
</evidence>
<dbReference type="InterPro" id="IPR027417">
    <property type="entry name" value="P-loop_NTPase"/>
</dbReference>
<dbReference type="HOGENOM" id="CLU_017452_0_1_1"/>
<keyword evidence="8" id="KW-1185">Reference proteome</keyword>
<evidence type="ECO:0000313" key="7">
    <source>
        <dbReference type="EMBL" id="ABO99927.1"/>
    </source>
</evidence>
<evidence type="ECO:0000256" key="4">
    <source>
        <dbReference type="ARBA" id="ARBA00034320"/>
    </source>
</evidence>
<gene>
    <name evidence="7" type="ORF">OSTLU_40657</name>
</gene>
<reference evidence="7 8" key="1">
    <citation type="journal article" date="2007" name="Proc. Natl. Acad. Sci. U.S.A.">
        <title>The tiny eukaryote Ostreococcus provides genomic insights into the paradox of plankton speciation.</title>
        <authorList>
            <person name="Palenik B."/>
            <person name="Grimwood J."/>
            <person name="Aerts A."/>
            <person name="Rouze P."/>
            <person name="Salamov A."/>
            <person name="Putnam N."/>
            <person name="Dupont C."/>
            <person name="Jorgensen R."/>
            <person name="Derelle E."/>
            <person name="Rombauts S."/>
            <person name="Zhou K."/>
            <person name="Otillar R."/>
            <person name="Merchant S.S."/>
            <person name="Podell S."/>
            <person name="Gaasterland T."/>
            <person name="Napoli C."/>
            <person name="Gendler K."/>
            <person name="Manuell A."/>
            <person name="Tai V."/>
            <person name="Vallon O."/>
            <person name="Piganeau G."/>
            <person name="Jancek S."/>
            <person name="Heijde M."/>
            <person name="Jabbari K."/>
            <person name="Bowler C."/>
            <person name="Lohr M."/>
            <person name="Robbens S."/>
            <person name="Werner G."/>
            <person name="Dubchak I."/>
            <person name="Pazour G.J."/>
            <person name="Ren Q."/>
            <person name="Paulsen I."/>
            <person name="Delwiche C."/>
            <person name="Schmutz J."/>
            <person name="Rokhsar D."/>
            <person name="Van de Peer Y."/>
            <person name="Moreau H."/>
            <person name="Grigoriev I.V."/>
        </authorList>
    </citation>
    <scope>NUCLEOTIDE SEQUENCE [LARGE SCALE GENOMIC DNA]</scope>
    <source>
        <strain evidence="7 8">CCE9901</strain>
    </source>
</reference>
<accession>A4S8J6</accession>